<reference evidence="1" key="1">
    <citation type="journal article" date="2019" name="bioRxiv">
        <title>The Genome of the Zebra Mussel, Dreissena polymorpha: A Resource for Invasive Species Research.</title>
        <authorList>
            <person name="McCartney M.A."/>
            <person name="Auch B."/>
            <person name="Kono T."/>
            <person name="Mallez S."/>
            <person name="Zhang Y."/>
            <person name="Obille A."/>
            <person name="Becker A."/>
            <person name="Abrahante J.E."/>
            <person name="Garbe J."/>
            <person name="Badalamenti J.P."/>
            <person name="Herman A."/>
            <person name="Mangelson H."/>
            <person name="Liachko I."/>
            <person name="Sullivan S."/>
            <person name="Sone E.D."/>
            <person name="Koren S."/>
            <person name="Silverstein K.A.T."/>
            <person name="Beckman K.B."/>
            <person name="Gohl D.M."/>
        </authorList>
    </citation>
    <scope>NUCLEOTIDE SEQUENCE</scope>
    <source>
        <strain evidence="1">Duluth1</strain>
        <tissue evidence="1">Whole animal</tissue>
    </source>
</reference>
<evidence type="ECO:0000313" key="1">
    <source>
        <dbReference type="EMBL" id="KAH3794543.1"/>
    </source>
</evidence>
<name>A0A9D4F9D0_DREPO</name>
<protein>
    <submittedName>
        <fullName evidence="1">Uncharacterized protein</fullName>
    </submittedName>
</protein>
<sequence>MELEGLKRALSNLFNNGLNVSDLVTDRHVQVRKFMREEMGRVRHWFDAWHMAKGTFLTFLLLKENLLIY</sequence>
<reference evidence="1" key="2">
    <citation type="submission" date="2020-11" db="EMBL/GenBank/DDBJ databases">
        <authorList>
            <person name="McCartney M.A."/>
            <person name="Auch B."/>
            <person name="Kono T."/>
            <person name="Mallez S."/>
            <person name="Becker A."/>
            <person name="Gohl D.M."/>
            <person name="Silverstein K.A.T."/>
            <person name="Koren S."/>
            <person name="Bechman K.B."/>
            <person name="Herman A."/>
            <person name="Abrahante J.E."/>
            <person name="Garbe J."/>
        </authorList>
    </citation>
    <scope>NUCLEOTIDE SEQUENCE</scope>
    <source>
        <strain evidence="1">Duluth1</strain>
        <tissue evidence="1">Whole animal</tissue>
    </source>
</reference>
<evidence type="ECO:0000313" key="3">
    <source>
        <dbReference type="Proteomes" id="UP000828390"/>
    </source>
</evidence>
<organism evidence="1 3">
    <name type="scientific">Dreissena polymorpha</name>
    <name type="common">Zebra mussel</name>
    <name type="synonym">Mytilus polymorpha</name>
    <dbReference type="NCBI Taxonomy" id="45954"/>
    <lineage>
        <taxon>Eukaryota</taxon>
        <taxon>Metazoa</taxon>
        <taxon>Spiralia</taxon>
        <taxon>Lophotrochozoa</taxon>
        <taxon>Mollusca</taxon>
        <taxon>Bivalvia</taxon>
        <taxon>Autobranchia</taxon>
        <taxon>Heteroconchia</taxon>
        <taxon>Euheterodonta</taxon>
        <taxon>Imparidentia</taxon>
        <taxon>Neoheterodontei</taxon>
        <taxon>Myida</taxon>
        <taxon>Dreissenoidea</taxon>
        <taxon>Dreissenidae</taxon>
        <taxon>Dreissena</taxon>
    </lineage>
</organism>
<dbReference type="PANTHER" id="PTHR31751:SF42">
    <property type="entry name" value="PROTEIN CBG10204"/>
    <property type="match status" value="1"/>
</dbReference>
<comment type="caution">
    <text evidence="1">The sequence shown here is derived from an EMBL/GenBank/DDBJ whole genome shotgun (WGS) entry which is preliminary data.</text>
</comment>
<evidence type="ECO:0000313" key="2">
    <source>
        <dbReference type="EMBL" id="KAH3870226.1"/>
    </source>
</evidence>
<keyword evidence="3" id="KW-1185">Reference proteome</keyword>
<dbReference type="AlphaFoldDB" id="A0A9D4F9D0"/>
<gene>
    <name evidence="2" type="ORF">DPMN_033408</name>
    <name evidence="1" type="ORF">DPMN_148080</name>
</gene>
<dbReference type="EMBL" id="JAIWYP010000007">
    <property type="protein sequence ID" value="KAH3794543.1"/>
    <property type="molecule type" value="Genomic_DNA"/>
</dbReference>
<dbReference type="Proteomes" id="UP000828390">
    <property type="component" value="Unassembled WGS sequence"/>
</dbReference>
<accession>A0A9D4F9D0</accession>
<dbReference type="PANTHER" id="PTHR31751">
    <property type="entry name" value="SI:CH211-108C17.2-RELATED-RELATED"/>
    <property type="match status" value="1"/>
</dbReference>
<dbReference type="EMBL" id="JAIWYP010000002">
    <property type="protein sequence ID" value="KAH3870226.1"/>
    <property type="molecule type" value="Genomic_DNA"/>
</dbReference>
<proteinExistence type="predicted"/>